<comment type="pathway">
    <text evidence="2 12">Aminoacyl-tRNA biosynthesis; selenocysteinyl-tRNA(Sec) biosynthesis; L-seryl-tRNA(Sec) from L-serine and tRNA(Sec): step 1/1.</text>
</comment>
<evidence type="ECO:0000256" key="15">
    <source>
        <dbReference type="SAM" id="Coils"/>
    </source>
</evidence>
<evidence type="ECO:0000256" key="8">
    <source>
        <dbReference type="ARBA" id="ARBA00022917"/>
    </source>
</evidence>
<dbReference type="Pfam" id="PF02403">
    <property type="entry name" value="Seryl_tRNA_N"/>
    <property type="match status" value="1"/>
</dbReference>
<dbReference type="InterPro" id="IPR015866">
    <property type="entry name" value="Ser-tRNA-synth_1_N"/>
</dbReference>
<dbReference type="PANTHER" id="PTHR43697">
    <property type="entry name" value="SERYL-TRNA SYNTHETASE"/>
    <property type="match status" value="1"/>
</dbReference>
<dbReference type="GO" id="GO:0016260">
    <property type="term" value="P:selenocysteine biosynthetic process"/>
    <property type="evidence" value="ECO:0007669"/>
    <property type="project" value="UniProtKB-UniRule"/>
</dbReference>
<comment type="caution">
    <text evidence="12">Lacks conserved residue(s) required for the propagation of feature annotation.</text>
</comment>
<feature type="binding site" evidence="12">
    <location>
        <position position="371"/>
    </location>
    <ligand>
        <name>L-serine</name>
        <dbReference type="ChEBI" id="CHEBI:33384"/>
    </ligand>
</feature>
<feature type="coiled-coil region" evidence="15">
    <location>
        <begin position="54"/>
        <end position="87"/>
    </location>
</feature>
<dbReference type="GO" id="GO:0006434">
    <property type="term" value="P:seryl-tRNA aminoacylation"/>
    <property type="evidence" value="ECO:0007669"/>
    <property type="project" value="UniProtKB-UniRule"/>
</dbReference>
<dbReference type="SUPFAM" id="SSF55681">
    <property type="entry name" value="Class II aaRS and biotin synthetases"/>
    <property type="match status" value="1"/>
</dbReference>
<dbReference type="AlphaFoldDB" id="A0A0G0J518"/>
<dbReference type="PRINTS" id="PR00981">
    <property type="entry name" value="TRNASYNTHSER"/>
</dbReference>
<evidence type="ECO:0000313" key="17">
    <source>
        <dbReference type="EMBL" id="KKQ23311.1"/>
    </source>
</evidence>
<dbReference type="InterPro" id="IPR002317">
    <property type="entry name" value="Ser-tRNA-ligase_type_1"/>
</dbReference>
<dbReference type="InterPro" id="IPR010978">
    <property type="entry name" value="tRNA-bd_arm"/>
</dbReference>
<evidence type="ECO:0000256" key="14">
    <source>
        <dbReference type="PIRSR" id="PIRSR001529-2"/>
    </source>
</evidence>
<feature type="binding site" evidence="12 13">
    <location>
        <position position="272"/>
    </location>
    <ligand>
        <name>L-serine</name>
        <dbReference type="ChEBI" id="CHEBI:33384"/>
    </ligand>
</feature>
<comment type="domain">
    <text evidence="12">Consists of two distinct domains, a catalytic core and a N-terminal extension that is involved in tRNA binding.</text>
</comment>
<comment type="function">
    <text evidence="12">Catalyzes the attachment of serine to tRNA(Ser). Is also able to aminoacylate tRNA(Sec) with serine, to form the misacylated tRNA L-seryl-tRNA(Sec), which will be further converted into selenocysteinyl-tRNA(Sec).</text>
</comment>
<comment type="similarity">
    <text evidence="3 12">Belongs to the class-II aminoacyl-tRNA synthetase family. Type-1 seryl-tRNA synthetase subfamily.</text>
</comment>
<accession>A0A0G0J518</accession>
<dbReference type="UniPathway" id="UPA00906">
    <property type="reaction ID" value="UER00895"/>
</dbReference>
<evidence type="ECO:0000256" key="3">
    <source>
        <dbReference type="ARBA" id="ARBA00010728"/>
    </source>
</evidence>
<feature type="binding site" evidence="12 14">
    <location>
        <begin position="336"/>
        <end position="339"/>
    </location>
    <ligand>
        <name>ATP</name>
        <dbReference type="ChEBI" id="CHEBI:30616"/>
    </ligand>
</feature>
<dbReference type="GO" id="GO:0004828">
    <property type="term" value="F:serine-tRNA ligase activity"/>
    <property type="evidence" value="ECO:0007669"/>
    <property type="project" value="UniProtKB-UniRule"/>
</dbReference>
<comment type="subunit">
    <text evidence="12">Homodimer. The tRNA molecule binds across the dimer.</text>
</comment>
<keyword evidence="15" id="KW-0175">Coiled coil</keyword>
<dbReference type="Proteomes" id="UP000034044">
    <property type="component" value="Unassembled WGS sequence"/>
</dbReference>
<keyword evidence="4 12" id="KW-0963">Cytoplasm</keyword>
<dbReference type="PANTHER" id="PTHR43697:SF1">
    <property type="entry name" value="SERINE--TRNA LIGASE"/>
    <property type="match status" value="1"/>
</dbReference>
<evidence type="ECO:0000256" key="4">
    <source>
        <dbReference type="ARBA" id="ARBA00022490"/>
    </source>
</evidence>
<keyword evidence="9 12" id="KW-0030">Aminoacyl-tRNA synthetase</keyword>
<evidence type="ECO:0000256" key="2">
    <source>
        <dbReference type="ARBA" id="ARBA00005045"/>
    </source>
</evidence>
<comment type="catalytic activity">
    <reaction evidence="10 12">
        <text>tRNA(Sec) + L-serine + ATP = L-seryl-tRNA(Sec) + AMP + diphosphate + H(+)</text>
        <dbReference type="Rhea" id="RHEA:42580"/>
        <dbReference type="Rhea" id="RHEA-COMP:9742"/>
        <dbReference type="Rhea" id="RHEA-COMP:10128"/>
        <dbReference type="ChEBI" id="CHEBI:15378"/>
        <dbReference type="ChEBI" id="CHEBI:30616"/>
        <dbReference type="ChEBI" id="CHEBI:33019"/>
        <dbReference type="ChEBI" id="CHEBI:33384"/>
        <dbReference type="ChEBI" id="CHEBI:78442"/>
        <dbReference type="ChEBI" id="CHEBI:78533"/>
        <dbReference type="ChEBI" id="CHEBI:456215"/>
        <dbReference type="EC" id="6.1.1.11"/>
    </reaction>
</comment>
<dbReference type="NCBIfam" id="TIGR00414">
    <property type="entry name" value="serS"/>
    <property type="match status" value="1"/>
</dbReference>
<proteinExistence type="inferred from homology"/>
<dbReference type="GO" id="GO:0005737">
    <property type="term" value="C:cytoplasm"/>
    <property type="evidence" value="ECO:0007669"/>
    <property type="project" value="UniProtKB-SubCell"/>
</dbReference>
<evidence type="ECO:0000313" key="18">
    <source>
        <dbReference type="Proteomes" id="UP000034044"/>
    </source>
</evidence>
<dbReference type="PIRSF" id="PIRSF001529">
    <property type="entry name" value="Ser-tRNA-synth_IIa"/>
    <property type="match status" value="1"/>
</dbReference>
<dbReference type="HAMAP" id="MF_00176">
    <property type="entry name" value="Ser_tRNA_synth_type1"/>
    <property type="match status" value="1"/>
</dbReference>
<dbReference type="InterPro" id="IPR006195">
    <property type="entry name" value="aa-tRNA-synth_II"/>
</dbReference>
<dbReference type="PROSITE" id="PS50862">
    <property type="entry name" value="AA_TRNA_LIGASE_II"/>
    <property type="match status" value="1"/>
</dbReference>
<dbReference type="GO" id="GO:0005524">
    <property type="term" value="F:ATP binding"/>
    <property type="evidence" value="ECO:0007669"/>
    <property type="project" value="UniProtKB-UniRule"/>
</dbReference>
<dbReference type="PATRIC" id="fig|1619010.3.peg.84"/>
<evidence type="ECO:0000256" key="9">
    <source>
        <dbReference type="ARBA" id="ARBA00023146"/>
    </source>
</evidence>
<keyword evidence="7 12" id="KW-0067">ATP-binding</keyword>
<organism evidence="17 18">
    <name type="scientific">Candidatus Wolfebacteria bacterium GW2011_GWC1_37_10</name>
    <dbReference type="NCBI Taxonomy" id="1619010"/>
    <lineage>
        <taxon>Bacteria</taxon>
        <taxon>Candidatus Wolfeibacteriota</taxon>
    </lineage>
</organism>
<dbReference type="EC" id="6.1.1.11" evidence="12"/>
<feature type="binding site" evidence="12">
    <location>
        <begin position="218"/>
        <end position="220"/>
    </location>
    <ligand>
        <name>L-serine</name>
        <dbReference type="ChEBI" id="CHEBI:33384"/>
    </ligand>
</feature>
<evidence type="ECO:0000256" key="5">
    <source>
        <dbReference type="ARBA" id="ARBA00022598"/>
    </source>
</evidence>
<dbReference type="Pfam" id="PF00587">
    <property type="entry name" value="tRNA-synt_2b"/>
    <property type="match status" value="1"/>
</dbReference>
<dbReference type="CDD" id="cd00770">
    <property type="entry name" value="SerRS_core"/>
    <property type="match status" value="1"/>
</dbReference>
<evidence type="ECO:0000256" key="7">
    <source>
        <dbReference type="ARBA" id="ARBA00022840"/>
    </source>
</evidence>
<evidence type="ECO:0000256" key="11">
    <source>
        <dbReference type="ARBA" id="ARBA00048823"/>
    </source>
</evidence>
<dbReference type="InterPro" id="IPR033729">
    <property type="entry name" value="SerRS_core"/>
</dbReference>
<dbReference type="EMBL" id="LBSR01000002">
    <property type="protein sequence ID" value="KKQ23311.1"/>
    <property type="molecule type" value="Genomic_DNA"/>
</dbReference>
<sequence length="409" mass="46693">MLDIELIRQNPEKVKKGIANKKINPKLVDDFLNLDAVWRKLTKETDDFRANQKILSENRKIEEAKSLKEKIKNNEEKIKTIEKQREEILYLLPNLPFDEVPVGKDESESQVLKVWGNIPKFDFEPKDHLELGEALGIIDTERASKVSGSRFGYLKNQAALLEFALVQFALDIITKEGFIPIIPPAMIKPEAMRAMGYVERGGEEIYFLEKDNLYLIGTSEQAVGPMHMDEVFNDVDLPRRYLAFSSCFRREAGSYGKDTKGILRLHQFDKVEMFSITTPEDSAKEHKLILSLEEKLIQGLNLPYRVLNICTGDLGDSAAAKYDIEVWLPSQKTYRETHSASNTTDFQARRLNIKYKSKDGQKQHVHMLNGTAFAIGRMLIAIMENYQQSDGSILVPKVLQKYAGFKTIS</sequence>
<protein>
    <recommendedName>
        <fullName evidence="12">Serine--tRNA ligase</fullName>
        <ecNumber evidence="12">6.1.1.11</ecNumber>
    </recommendedName>
    <alternativeName>
        <fullName evidence="12">Seryl-tRNA synthetase</fullName>
        <shortName evidence="12">SerRS</shortName>
    </alternativeName>
    <alternativeName>
        <fullName evidence="12">Seryl-tRNA(Ser/Sec) synthetase</fullName>
    </alternativeName>
</protein>
<dbReference type="InterPro" id="IPR002314">
    <property type="entry name" value="aa-tRNA-synt_IIb"/>
</dbReference>
<dbReference type="Gene3D" id="1.10.287.40">
    <property type="entry name" value="Serine-tRNA synthetase, tRNA binding domain"/>
    <property type="match status" value="1"/>
</dbReference>
<feature type="site" description="Important for serine binding" evidence="13">
    <location>
        <position position="371"/>
    </location>
</feature>
<evidence type="ECO:0000256" key="12">
    <source>
        <dbReference type="HAMAP-Rule" id="MF_00176"/>
    </source>
</evidence>
<dbReference type="SUPFAM" id="SSF46589">
    <property type="entry name" value="tRNA-binding arm"/>
    <property type="match status" value="1"/>
</dbReference>
<feature type="domain" description="Aminoacyl-transfer RNA synthetases class-II family profile" evidence="16">
    <location>
        <begin position="127"/>
        <end position="396"/>
    </location>
</feature>
<keyword evidence="5 12" id="KW-0436">Ligase</keyword>
<feature type="binding site" evidence="13">
    <location>
        <position position="249"/>
    </location>
    <ligand>
        <name>L-serine</name>
        <dbReference type="ChEBI" id="CHEBI:33384"/>
    </ligand>
</feature>
<evidence type="ECO:0000259" key="16">
    <source>
        <dbReference type="PROSITE" id="PS50862"/>
    </source>
</evidence>
<comment type="catalytic activity">
    <reaction evidence="11 12">
        <text>tRNA(Ser) + L-serine + ATP = L-seryl-tRNA(Ser) + AMP + diphosphate + H(+)</text>
        <dbReference type="Rhea" id="RHEA:12292"/>
        <dbReference type="Rhea" id="RHEA-COMP:9669"/>
        <dbReference type="Rhea" id="RHEA-COMP:9703"/>
        <dbReference type="ChEBI" id="CHEBI:15378"/>
        <dbReference type="ChEBI" id="CHEBI:30616"/>
        <dbReference type="ChEBI" id="CHEBI:33019"/>
        <dbReference type="ChEBI" id="CHEBI:33384"/>
        <dbReference type="ChEBI" id="CHEBI:78442"/>
        <dbReference type="ChEBI" id="CHEBI:78533"/>
        <dbReference type="ChEBI" id="CHEBI:456215"/>
        <dbReference type="EC" id="6.1.1.11"/>
    </reaction>
</comment>
<dbReference type="InterPro" id="IPR042103">
    <property type="entry name" value="SerRS_1_N_sf"/>
</dbReference>
<reference evidence="17 18" key="1">
    <citation type="journal article" date="2015" name="Nature">
        <title>rRNA introns, odd ribosomes, and small enigmatic genomes across a large radiation of phyla.</title>
        <authorList>
            <person name="Brown C.T."/>
            <person name="Hug L.A."/>
            <person name="Thomas B.C."/>
            <person name="Sharon I."/>
            <person name="Castelle C.J."/>
            <person name="Singh A."/>
            <person name="Wilkins M.J."/>
            <person name="Williams K.H."/>
            <person name="Banfield J.F."/>
        </authorList>
    </citation>
    <scope>NUCLEOTIDE SEQUENCE [LARGE SCALE GENOMIC DNA]</scope>
</reference>
<keyword evidence="8 12" id="KW-0648">Protein biosynthesis</keyword>
<comment type="caution">
    <text evidence="17">The sequence shown here is derived from an EMBL/GenBank/DDBJ whole genome shotgun (WGS) entry which is preliminary data.</text>
</comment>
<comment type="subcellular location">
    <subcellularLocation>
        <location evidence="1 12">Cytoplasm</location>
    </subcellularLocation>
</comment>
<dbReference type="Gene3D" id="3.30.930.10">
    <property type="entry name" value="Bira Bifunctional Protein, Domain 2"/>
    <property type="match status" value="1"/>
</dbReference>
<feature type="binding site" evidence="12 14">
    <location>
        <begin position="249"/>
        <end position="251"/>
    </location>
    <ligand>
        <name>ATP</name>
        <dbReference type="ChEBI" id="CHEBI:30616"/>
    </ligand>
</feature>
<evidence type="ECO:0000256" key="10">
    <source>
        <dbReference type="ARBA" id="ARBA00047929"/>
    </source>
</evidence>
<keyword evidence="6 12" id="KW-0547">Nucleotide-binding</keyword>
<evidence type="ECO:0000256" key="1">
    <source>
        <dbReference type="ARBA" id="ARBA00004496"/>
    </source>
</evidence>
<feature type="binding site" evidence="13">
    <location>
        <position position="369"/>
    </location>
    <ligand>
        <name>L-serine</name>
        <dbReference type="ChEBI" id="CHEBI:33384"/>
    </ligand>
</feature>
<evidence type="ECO:0000256" key="13">
    <source>
        <dbReference type="PIRSR" id="PIRSR001529-1"/>
    </source>
</evidence>
<feature type="binding site" evidence="13">
    <location>
        <position position="218"/>
    </location>
    <ligand>
        <name>L-serine</name>
        <dbReference type="ChEBI" id="CHEBI:33384"/>
    </ligand>
</feature>
<name>A0A0G0J518_9BACT</name>
<evidence type="ECO:0000256" key="6">
    <source>
        <dbReference type="ARBA" id="ARBA00022741"/>
    </source>
</evidence>
<dbReference type="InterPro" id="IPR045864">
    <property type="entry name" value="aa-tRNA-synth_II/BPL/LPL"/>
</dbReference>
<gene>
    <name evidence="12" type="primary">serS</name>
    <name evidence="17" type="ORF">US36_C0002G0036</name>
</gene>